<feature type="domain" description="DUF397" evidence="2">
    <location>
        <begin position="9"/>
        <end position="62"/>
    </location>
</feature>
<organism evidence="3 4">
    <name type="scientific">Actinomadura macrotermitis</name>
    <dbReference type="NCBI Taxonomy" id="2585200"/>
    <lineage>
        <taxon>Bacteria</taxon>
        <taxon>Bacillati</taxon>
        <taxon>Actinomycetota</taxon>
        <taxon>Actinomycetes</taxon>
        <taxon>Streptosporangiales</taxon>
        <taxon>Thermomonosporaceae</taxon>
        <taxon>Actinomadura</taxon>
    </lineage>
</organism>
<comment type="caution">
    <text evidence="3">The sequence shown here is derived from an EMBL/GenBank/DDBJ whole genome shotgun (WGS) entry which is preliminary data.</text>
</comment>
<name>A0A7K0BPX7_9ACTN</name>
<protein>
    <recommendedName>
        <fullName evidence="2">DUF397 domain-containing protein</fullName>
    </recommendedName>
</protein>
<evidence type="ECO:0000259" key="2">
    <source>
        <dbReference type="Pfam" id="PF04149"/>
    </source>
</evidence>
<dbReference type="AlphaFoldDB" id="A0A7K0BPX7"/>
<feature type="region of interest" description="Disordered" evidence="1">
    <location>
        <begin position="1"/>
        <end position="21"/>
    </location>
</feature>
<dbReference type="Proteomes" id="UP000487268">
    <property type="component" value="Unassembled WGS sequence"/>
</dbReference>
<dbReference type="InterPro" id="IPR007278">
    <property type="entry name" value="DUF397"/>
</dbReference>
<proteinExistence type="predicted"/>
<feature type="compositionally biased region" description="Polar residues" evidence="1">
    <location>
        <begin position="1"/>
        <end position="18"/>
    </location>
</feature>
<evidence type="ECO:0000256" key="1">
    <source>
        <dbReference type="SAM" id="MobiDB-lite"/>
    </source>
</evidence>
<accession>A0A7K0BPX7</accession>
<dbReference type="EMBL" id="WEGH01000001">
    <property type="protein sequence ID" value="MQY03250.1"/>
    <property type="molecule type" value="Genomic_DNA"/>
</dbReference>
<gene>
    <name evidence="3" type="ORF">ACRB68_12920</name>
</gene>
<reference evidence="3 4" key="1">
    <citation type="submission" date="2019-10" db="EMBL/GenBank/DDBJ databases">
        <title>Actinomadura rubteroloni sp. nov. and Actinomadura macrotermitis sp. nov., isolated from the gut of fungus growing-termite Macrotermes natalensis.</title>
        <authorList>
            <person name="Benndorf R."/>
            <person name="Martin K."/>
            <person name="Kuefner M."/>
            <person name="De Beer W."/>
            <person name="Kaster A.-K."/>
            <person name="Vollmers J."/>
            <person name="Poulsen M."/>
            <person name="Beemelmanns C."/>
        </authorList>
    </citation>
    <scope>NUCLEOTIDE SEQUENCE [LARGE SCALE GENOMIC DNA]</scope>
    <source>
        <strain evidence="3 4">RB68</strain>
    </source>
</reference>
<sequence>MNMDSTTFTQWRKSSYSGGDSGQCVEIAQVTALIGLRDSKNPDSGHLALDRATFATLIDHVKAGALDL</sequence>
<keyword evidence="4" id="KW-1185">Reference proteome</keyword>
<evidence type="ECO:0000313" key="4">
    <source>
        <dbReference type="Proteomes" id="UP000487268"/>
    </source>
</evidence>
<evidence type="ECO:0000313" key="3">
    <source>
        <dbReference type="EMBL" id="MQY03250.1"/>
    </source>
</evidence>
<dbReference type="Pfam" id="PF04149">
    <property type="entry name" value="DUF397"/>
    <property type="match status" value="1"/>
</dbReference>